<dbReference type="InterPro" id="IPR022682">
    <property type="entry name" value="Calpain_domain_III"/>
</dbReference>
<dbReference type="InterPro" id="IPR001300">
    <property type="entry name" value="Peptidase_C2_calpain_cat"/>
</dbReference>
<feature type="active site" evidence="5 6">
    <location>
        <position position="73"/>
    </location>
</feature>
<feature type="domain" description="Calpain catalytic" evidence="7">
    <location>
        <begin position="13"/>
        <end position="310"/>
    </location>
</feature>
<reference evidence="8" key="4">
    <citation type="submission" date="2025-09" db="UniProtKB">
        <authorList>
            <consortium name="Ensembl"/>
        </authorList>
    </citation>
    <scope>IDENTIFICATION</scope>
</reference>
<comment type="similarity">
    <text evidence="1">Belongs to the peptidase C2 family.</text>
</comment>
<evidence type="ECO:0000313" key="8">
    <source>
        <dbReference type="Ensembl" id="ENSAMXP00000054468.1"/>
    </source>
</evidence>
<dbReference type="CDD" id="cd00044">
    <property type="entry name" value="CysPc"/>
    <property type="match status" value="1"/>
</dbReference>
<dbReference type="STRING" id="7994.ENSAMXP00000054468"/>
<name>A0A3B1KIS1_ASTMX</name>
<dbReference type="SMART" id="SM00720">
    <property type="entry name" value="calpain_III"/>
    <property type="match status" value="2"/>
</dbReference>
<dbReference type="InterPro" id="IPR036213">
    <property type="entry name" value="Calpain_III_sf"/>
</dbReference>
<evidence type="ECO:0000259" key="7">
    <source>
        <dbReference type="PROSITE" id="PS50203"/>
    </source>
</evidence>
<dbReference type="PRINTS" id="PR00704">
    <property type="entry name" value="CALPAIN"/>
</dbReference>
<evidence type="ECO:0000256" key="3">
    <source>
        <dbReference type="ARBA" id="ARBA00022801"/>
    </source>
</evidence>
<dbReference type="PROSITE" id="PS50203">
    <property type="entry name" value="CALPAIN_CAT"/>
    <property type="match status" value="1"/>
</dbReference>
<keyword evidence="2 6" id="KW-0645">Protease</keyword>
<keyword evidence="4 6" id="KW-0788">Thiol protease</keyword>
<evidence type="ECO:0000313" key="9">
    <source>
        <dbReference type="Proteomes" id="UP000018467"/>
    </source>
</evidence>
<dbReference type="Gene3D" id="2.60.120.380">
    <property type="match status" value="2"/>
</dbReference>
<reference evidence="9" key="2">
    <citation type="journal article" date="2014" name="Nat. Commun.">
        <title>The cavefish genome reveals candidate genes for eye loss.</title>
        <authorList>
            <person name="McGaugh S.E."/>
            <person name="Gross J.B."/>
            <person name="Aken B."/>
            <person name="Blin M."/>
            <person name="Borowsky R."/>
            <person name="Chalopin D."/>
            <person name="Hinaux H."/>
            <person name="Jeffery W.R."/>
            <person name="Keene A."/>
            <person name="Ma L."/>
            <person name="Minx P."/>
            <person name="Murphy D."/>
            <person name="O'Quin K.E."/>
            <person name="Retaux S."/>
            <person name="Rohner N."/>
            <person name="Searle S.M."/>
            <person name="Stahl B.A."/>
            <person name="Tabin C."/>
            <person name="Volff J.N."/>
            <person name="Yoshizawa M."/>
            <person name="Warren W.C."/>
        </authorList>
    </citation>
    <scope>NUCLEOTIDE SEQUENCE [LARGE SCALE GENOMIC DNA]</scope>
    <source>
        <strain evidence="9">female</strain>
    </source>
</reference>
<dbReference type="Pfam" id="PF00648">
    <property type="entry name" value="Peptidase_C2"/>
    <property type="match status" value="1"/>
</dbReference>
<dbReference type="PROSITE" id="PS00139">
    <property type="entry name" value="THIOL_PROTEASE_CYS"/>
    <property type="match status" value="1"/>
</dbReference>
<dbReference type="GO" id="GO:0004198">
    <property type="term" value="F:calcium-dependent cysteine-type endopeptidase activity"/>
    <property type="evidence" value="ECO:0007669"/>
    <property type="project" value="InterPro"/>
</dbReference>
<dbReference type="FunFam" id="2.60.120.380:FF:000006">
    <property type="entry name" value="Calpain 10"/>
    <property type="match status" value="1"/>
</dbReference>
<dbReference type="Ensembl" id="ENSAMXT00000045138.1">
    <property type="protein sequence ID" value="ENSAMXP00000054468.1"/>
    <property type="gene ID" value="ENSAMXG00000042527.1"/>
</dbReference>
<evidence type="ECO:0000256" key="1">
    <source>
        <dbReference type="ARBA" id="ARBA00007623"/>
    </source>
</evidence>
<dbReference type="Proteomes" id="UP000018467">
    <property type="component" value="Unassembled WGS sequence"/>
</dbReference>
<reference evidence="9" key="1">
    <citation type="submission" date="2013-03" db="EMBL/GenBank/DDBJ databases">
        <authorList>
            <person name="Jeffery W."/>
            <person name="Warren W."/>
            <person name="Wilson R.K."/>
        </authorList>
    </citation>
    <scope>NUCLEOTIDE SEQUENCE</scope>
    <source>
        <strain evidence="9">female</strain>
    </source>
</reference>
<evidence type="ECO:0000256" key="4">
    <source>
        <dbReference type="ARBA" id="ARBA00022807"/>
    </source>
</evidence>
<feature type="active site" evidence="5 6">
    <location>
        <position position="231"/>
    </location>
</feature>
<dbReference type="InterPro" id="IPR000169">
    <property type="entry name" value="Pept_cys_AS"/>
</dbReference>
<dbReference type="AlphaFoldDB" id="A0A3B1KIS1"/>
<dbReference type="SMART" id="SM00230">
    <property type="entry name" value="CysPc"/>
    <property type="match status" value="1"/>
</dbReference>
<sequence>MLNNQQAETDDALFEDPDFAADDSALFAEHTTPLSRLVGSVTWLRPQHICKHPRLFPDKLTDAYPKQGILGDCWLLCACTMLLKSRHLLEKVMPPGPSVWGERGYCGEFQFRFWRNGRWVEVRVDDRLPCVNNTLCFSRCHSPAAFWVSLLEKAYAKLHGSYESLWAGQVCEAVVDLSGGVAERWSLKRTADTLAGKILFPKLSEAMRKRSYISCCVHSAPAATPELGEFHALSVMEWTDVKTSDGEEVQLLRIWNPWGRMSWGGAWTKSGTGWSSLDPSCSMELLGRTKEGEFWVDEKEFLQEFDELTVGYPVSEDGHLQSIYTGSFLKHSLQIGGRWVRGRSAGGCRNNSSYSSNPKFWLRVEEGGEVLLSLLQCGPWSVQRSCTPQPPGGGSTQQHPQYQAIALHLWRVDKKRFNLMRTLNSTPCASSRTHAYEREVVMNTQLTAGFYLLVPSTFLQGAEGKFLLRVHSACPTKLSEVKVSVQQDCVGGEWESVSVCGRWAAGSTAGGGRNFSSHGQNPRVPLTVTYEPGGTNIIVTLRQHSPENNLHAIGFHIYTVPDGEVDMVISSAVCPVVSCVPHSHSQEVSVQCRLPPADYTILPSTYEPEHSAEYTLTIARRIHRKVMSSQERLGQVVQEISHVSVMGL</sequence>
<dbReference type="Gene3D" id="3.90.70.10">
    <property type="entry name" value="Cysteine proteinases"/>
    <property type="match status" value="1"/>
</dbReference>
<accession>A0A3B1KIS1</accession>
<proteinExistence type="inferred from homology"/>
<dbReference type="PANTHER" id="PTHR10183:SF30">
    <property type="entry name" value="CALPAIN-10"/>
    <property type="match status" value="1"/>
</dbReference>
<dbReference type="GO" id="GO:0006508">
    <property type="term" value="P:proteolysis"/>
    <property type="evidence" value="ECO:0007669"/>
    <property type="project" value="UniProtKB-KW"/>
</dbReference>
<keyword evidence="3 6" id="KW-0378">Hydrolase</keyword>
<dbReference type="SUPFAM" id="SSF54001">
    <property type="entry name" value="Cysteine proteinases"/>
    <property type="match status" value="1"/>
</dbReference>
<evidence type="ECO:0000256" key="2">
    <source>
        <dbReference type="ARBA" id="ARBA00022670"/>
    </source>
</evidence>
<evidence type="ECO:0000256" key="6">
    <source>
        <dbReference type="PROSITE-ProRule" id="PRU00239"/>
    </source>
</evidence>
<organism evidence="8 9">
    <name type="scientific">Astyanax mexicanus</name>
    <name type="common">Blind cave fish</name>
    <name type="synonym">Astyanax fasciatus mexicanus</name>
    <dbReference type="NCBI Taxonomy" id="7994"/>
    <lineage>
        <taxon>Eukaryota</taxon>
        <taxon>Metazoa</taxon>
        <taxon>Chordata</taxon>
        <taxon>Craniata</taxon>
        <taxon>Vertebrata</taxon>
        <taxon>Euteleostomi</taxon>
        <taxon>Actinopterygii</taxon>
        <taxon>Neopterygii</taxon>
        <taxon>Teleostei</taxon>
        <taxon>Ostariophysi</taxon>
        <taxon>Characiformes</taxon>
        <taxon>Characoidei</taxon>
        <taxon>Acestrorhamphidae</taxon>
        <taxon>Acestrorhamphinae</taxon>
        <taxon>Astyanax</taxon>
    </lineage>
</organism>
<dbReference type="PANTHER" id="PTHR10183">
    <property type="entry name" value="CALPAIN"/>
    <property type="match status" value="1"/>
</dbReference>
<protein>
    <submittedName>
        <fullName evidence="8">Calpain 10</fullName>
    </submittedName>
</protein>
<dbReference type="Bgee" id="ENSAMXG00000042527">
    <property type="expression patterns" value="Expressed in testis and 14 other cell types or tissues"/>
</dbReference>
<dbReference type="SUPFAM" id="SSF49758">
    <property type="entry name" value="Calpain large subunit, middle domain (domain III)"/>
    <property type="match status" value="2"/>
</dbReference>
<dbReference type="InParanoid" id="A0A3B1KIS1"/>
<reference evidence="8" key="3">
    <citation type="submission" date="2025-08" db="UniProtKB">
        <authorList>
            <consortium name="Ensembl"/>
        </authorList>
    </citation>
    <scope>IDENTIFICATION</scope>
</reference>
<evidence type="ECO:0000256" key="5">
    <source>
        <dbReference type="PIRSR" id="PIRSR622684-1"/>
    </source>
</evidence>
<dbReference type="Pfam" id="PF01067">
    <property type="entry name" value="Calpain_III"/>
    <property type="match status" value="2"/>
</dbReference>
<feature type="active site" evidence="5 6">
    <location>
        <position position="256"/>
    </location>
</feature>
<keyword evidence="9" id="KW-1185">Reference proteome</keyword>
<dbReference type="GeneTree" id="ENSGT00940000159706"/>
<dbReference type="InterPro" id="IPR022684">
    <property type="entry name" value="Calpain_cysteine_protease"/>
</dbReference>
<dbReference type="InterPro" id="IPR038765">
    <property type="entry name" value="Papain-like_cys_pep_sf"/>
</dbReference>
<dbReference type="InterPro" id="IPR022683">
    <property type="entry name" value="Calpain_III"/>
</dbReference>